<keyword evidence="9" id="KW-0677">Repeat</keyword>
<dbReference type="Gramene" id="Psat01G0383000-T1">
    <property type="protein sequence ID" value="KAI5445743.1"/>
    <property type="gene ID" value="KIW84_013830"/>
</dbReference>
<dbReference type="PROSITE" id="PS51873">
    <property type="entry name" value="TRIAD"/>
    <property type="match status" value="1"/>
</dbReference>
<evidence type="ECO:0000256" key="8">
    <source>
        <dbReference type="ARBA" id="ARBA00022723"/>
    </source>
</evidence>
<keyword evidence="12" id="KW-0862">Zinc</keyword>
<dbReference type="PANTHER" id="PTHR11685">
    <property type="entry name" value="RBR FAMILY RING FINGER AND IBR DOMAIN-CONTAINING"/>
    <property type="match status" value="1"/>
</dbReference>
<evidence type="ECO:0000313" key="17">
    <source>
        <dbReference type="Proteomes" id="UP001058974"/>
    </source>
</evidence>
<evidence type="ECO:0000256" key="5">
    <source>
        <dbReference type="ARBA" id="ARBA00005884"/>
    </source>
</evidence>
<dbReference type="InterPro" id="IPR031127">
    <property type="entry name" value="E3_UB_ligase_RBR"/>
</dbReference>
<evidence type="ECO:0000256" key="9">
    <source>
        <dbReference type="ARBA" id="ARBA00022737"/>
    </source>
</evidence>
<dbReference type="GO" id="GO:0061630">
    <property type="term" value="F:ubiquitin protein ligase activity"/>
    <property type="evidence" value="ECO:0007669"/>
    <property type="project" value="UniProtKB-EC"/>
</dbReference>
<comment type="cofactor">
    <cofactor evidence="2">
        <name>Zn(2+)</name>
        <dbReference type="ChEBI" id="CHEBI:29105"/>
    </cofactor>
</comment>
<dbReference type="FunFam" id="3.30.40.10:FF:000230">
    <property type="entry name" value="RBR-type E3 ubiquitin transferase"/>
    <property type="match status" value="1"/>
</dbReference>
<protein>
    <recommendedName>
        <fullName evidence="6">RBR-type E3 ubiquitin transferase</fullName>
        <ecNumber evidence="6">2.3.2.31</ecNumber>
    </recommendedName>
</protein>
<keyword evidence="11" id="KW-0833">Ubl conjugation pathway</keyword>
<evidence type="ECO:0000256" key="7">
    <source>
        <dbReference type="ARBA" id="ARBA00022679"/>
    </source>
</evidence>
<keyword evidence="17" id="KW-1185">Reference proteome</keyword>
<dbReference type="InterPro" id="IPR013083">
    <property type="entry name" value="Znf_RING/FYVE/PHD"/>
</dbReference>
<dbReference type="Pfam" id="PF00097">
    <property type="entry name" value="zf-C3HC4"/>
    <property type="match status" value="1"/>
</dbReference>
<name>A0A9D5GYJ4_PEA</name>
<gene>
    <name evidence="16" type="ORF">KIW84_013830</name>
</gene>
<dbReference type="Gene3D" id="1.20.120.1750">
    <property type="match status" value="1"/>
</dbReference>
<comment type="caution">
    <text evidence="16">The sequence shown here is derived from an EMBL/GenBank/DDBJ whole genome shotgun (WGS) entry which is preliminary data.</text>
</comment>
<dbReference type="InterPro" id="IPR002867">
    <property type="entry name" value="IBR_dom"/>
</dbReference>
<dbReference type="PROSITE" id="PS00518">
    <property type="entry name" value="ZF_RING_1"/>
    <property type="match status" value="1"/>
</dbReference>
<dbReference type="AlphaFoldDB" id="A0A9D5GYJ4"/>
<dbReference type="InterPro" id="IPR017907">
    <property type="entry name" value="Znf_RING_CS"/>
</dbReference>
<evidence type="ECO:0000256" key="12">
    <source>
        <dbReference type="ARBA" id="ARBA00022833"/>
    </source>
</evidence>
<evidence type="ECO:0000259" key="14">
    <source>
        <dbReference type="PROSITE" id="PS50089"/>
    </source>
</evidence>
<dbReference type="InterPro" id="IPR001841">
    <property type="entry name" value="Znf_RING"/>
</dbReference>
<dbReference type="Gene3D" id="3.30.40.10">
    <property type="entry name" value="Zinc/RING finger domain, C3HC4 (zinc finger)"/>
    <property type="match status" value="1"/>
</dbReference>
<comment type="similarity">
    <text evidence="5">Belongs to the RBR family. Ariadne subfamily.</text>
</comment>
<dbReference type="SMART" id="SM00647">
    <property type="entry name" value="IBR"/>
    <property type="match status" value="1"/>
</dbReference>
<comment type="pathway">
    <text evidence="4">Protein modification; protein ubiquitination.</text>
</comment>
<dbReference type="Gene3D" id="2.20.25.20">
    <property type="match status" value="1"/>
</dbReference>
<evidence type="ECO:0000256" key="11">
    <source>
        <dbReference type="ARBA" id="ARBA00022786"/>
    </source>
</evidence>
<dbReference type="CDD" id="cd22582">
    <property type="entry name" value="BRcat_RBR_unk"/>
    <property type="match status" value="1"/>
</dbReference>
<dbReference type="GO" id="GO:0008270">
    <property type="term" value="F:zinc ion binding"/>
    <property type="evidence" value="ECO:0007669"/>
    <property type="project" value="UniProtKB-KW"/>
</dbReference>
<evidence type="ECO:0000313" key="16">
    <source>
        <dbReference type="EMBL" id="KAI5445743.1"/>
    </source>
</evidence>
<dbReference type="OrthoDB" id="1301173at2759"/>
<dbReference type="Pfam" id="PF01485">
    <property type="entry name" value="IBR"/>
    <property type="match status" value="1"/>
</dbReference>
<keyword evidence="8" id="KW-0479">Metal-binding</keyword>
<sequence>MMTRMRRGGGVPPSTTVVVAKPFLFSPNRNISTIINLCKQEGNNSRIISYIPETIPFVCEICTEAKTMKDAFDMRACSHTYCSDCVVMYIDSNLKNNIASLRCPFIGCSGLLEADSCRKILPAEIFDRWGRASCEALFDVSLKVYCPFADCSALLVKDRKEEVIGKTKCPNCKRIFCAECKVSWHEGIECSEFEKLNAYEKDNEGVMLMRLAKEMEWRRCPTCRFYVARSEGCDHMICRCRCRFCYKCGDVSNFKDSCSCFKPKPLPLPVHRVSTYILISFLFLCYVWY</sequence>
<comment type="catalytic activity">
    <reaction evidence="1">
        <text>[E2 ubiquitin-conjugating enzyme]-S-ubiquitinyl-L-cysteine + [acceptor protein]-L-lysine = [E2 ubiquitin-conjugating enzyme]-L-cysteine + [acceptor protein]-N(6)-ubiquitinyl-L-lysine.</text>
        <dbReference type="EC" id="2.3.2.31"/>
    </reaction>
</comment>
<evidence type="ECO:0000256" key="2">
    <source>
        <dbReference type="ARBA" id="ARBA00001947"/>
    </source>
</evidence>
<dbReference type="EMBL" id="JAMSHJ010000001">
    <property type="protein sequence ID" value="KAI5445743.1"/>
    <property type="molecule type" value="Genomic_DNA"/>
</dbReference>
<keyword evidence="7" id="KW-0808">Transferase</keyword>
<dbReference type="InterPro" id="IPR044066">
    <property type="entry name" value="TRIAD_supradom"/>
</dbReference>
<evidence type="ECO:0000256" key="3">
    <source>
        <dbReference type="ARBA" id="ARBA00003976"/>
    </source>
</evidence>
<feature type="domain" description="RING-type" evidence="15">
    <location>
        <begin position="55"/>
        <end position="264"/>
    </location>
</feature>
<dbReference type="SUPFAM" id="SSF57850">
    <property type="entry name" value="RING/U-box"/>
    <property type="match status" value="3"/>
</dbReference>
<evidence type="ECO:0000256" key="1">
    <source>
        <dbReference type="ARBA" id="ARBA00001798"/>
    </source>
</evidence>
<dbReference type="InterPro" id="IPR018957">
    <property type="entry name" value="Znf_C3HC4_RING-type"/>
</dbReference>
<keyword evidence="10 13" id="KW-0863">Zinc-finger</keyword>
<dbReference type="Proteomes" id="UP001058974">
    <property type="component" value="Chromosome 1"/>
</dbReference>
<evidence type="ECO:0000256" key="4">
    <source>
        <dbReference type="ARBA" id="ARBA00004906"/>
    </source>
</evidence>
<reference evidence="16 17" key="1">
    <citation type="journal article" date="2022" name="Nat. Genet.">
        <title>Improved pea reference genome and pan-genome highlight genomic features and evolutionary characteristics.</title>
        <authorList>
            <person name="Yang T."/>
            <person name="Liu R."/>
            <person name="Luo Y."/>
            <person name="Hu S."/>
            <person name="Wang D."/>
            <person name="Wang C."/>
            <person name="Pandey M.K."/>
            <person name="Ge S."/>
            <person name="Xu Q."/>
            <person name="Li N."/>
            <person name="Li G."/>
            <person name="Huang Y."/>
            <person name="Saxena R.K."/>
            <person name="Ji Y."/>
            <person name="Li M."/>
            <person name="Yan X."/>
            <person name="He Y."/>
            <person name="Liu Y."/>
            <person name="Wang X."/>
            <person name="Xiang C."/>
            <person name="Varshney R.K."/>
            <person name="Ding H."/>
            <person name="Gao S."/>
            <person name="Zong X."/>
        </authorList>
    </citation>
    <scope>NUCLEOTIDE SEQUENCE [LARGE SCALE GENOMIC DNA]</scope>
    <source>
        <strain evidence="16 17">cv. Zhongwan 6</strain>
    </source>
</reference>
<evidence type="ECO:0000259" key="15">
    <source>
        <dbReference type="PROSITE" id="PS51873"/>
    </source>
</evidence>
<dbReference type="PROSITE" id="PS50089">
    <property type="entry name" value="ZF_RING_2"/>
    <property type="match status" value="1"/>
</dbReference>
<dbReference type="GO" id="GO:0016567">
    <property type="term" value="P:protein ubiquitination"/>
    <property type="evidence" value="ECO:0007669"/>
    <property type="project" value="InterPro"/>
</dbReference>
<comment type="function">
    <text evidence="3">Might act as an E3 ubiquitin-protein ligase, or as part of E3 complex, which accepts ubiquitin from specific E2 ubiquitin-conjugating enzymes and then transfers it to substrates.</text>
</comment>
<evidence type="ECO:0000256" key="13">
    <source>
        <dbReference type="PROSITE-ProRule" id="PRU00175"/>
    </source>
</evidence>
<organism evidence="16 17">
    <name type="scientific">Pisum sativum</name>
    <name type="common">Garden pea</name>
    <name type="synonym">Lathyrus oleraceus</name>
    <dbReference type="NCBI Taxonomy" id="3888"/>
    <lineage>
        <taxon>Eukaryota</taxon>
        <taxon>Viridiplantae</taxon>
        <taxon>Streptophyta</taxon>
        <taxon>Embryophyta</taxon>
        <taxon>Tracheophyta</taxon>
        <taxon>Spermatophyta</taxon>
        <taxon>Magnoliopsida</taxon>
        <taxon>eudicotyledons</taxon>
        <taxon>Gunneridae</taxon>
        <taxon>Pentapetalae</taxon>
        <taxon>rosids</taxon>
        <taxon>fabids</taxon>
        <taxon>Fabales</taxon>
        <taxon>Fabaceae</taxon>
        <taxon>Papilionoideae</taxon>
        <taxon>50 kb inversion clade</taxon>
        <taxon>NPAAA clade</taxon>
        <taxon>Hologalegina</taxon>
        <taxon>IRL clade</taxon>
        <taxon>Fabeae</taxon>
        <taxon>Lathyrus</taxon>
    </lineage>
</organism>
<feature type="domain" description="RING-type" evidence="14">
    <location>
        <begin position="59"/>
        <end position="104"/>
    </location>
</feature>
<evidence type="ECO:0000256" key="6">
    <source>
        <dbReference type="ARBA" id="ARBA00012251"/>
    </source>
</evidence>
<proteinExistence type="inferred from homology"/>
<accession>A0A9D5GYJ4</accession>
<dbReference type="EC" id="2.3.2.31" evidence="6"/>
<evidence type="ECO:0000256" key="10">
    <source>
        <dbReference type="ARBA" id="ARBA00022771"/>
    </source>
</evidence>
<dbReference type="CDD" id="cd22584">
    <property type="entry name" value="Rcat_RBR_unk"/>
    <property type="match status" value="1"/>
</dbReference>